<evidence type="ECO:0000256" key="2">
    <source>
        <dbReference type="ARBA" id="ARBA00005988"/>
    </source>
</evidence>
<dbReference type="InterPro" id="IPR000834">
    <property type="entry name" value="Peptidase_M14"/>
</dbReference>
<dbReference type="PANTHER" id="PTHR11705">
    <property type="entry name" value="PROTEASE FAMILY M14 CARBOXYPEPTIDASE A,B"/>
    <property type="match status" value="1"/>
</dbReference>
<evidence type="ECO:0000256" key="6">
    <source>
        <dbReference type="PROSITE-ProRule" id="PRU01379"/>
    </source>
</evidence>
<keyword evidence="5" id="KW-0862">Zinc</keyword>
<organism evidence="8">
    <name type="scientific">Scylla olivacea</name>
    <name type="common">Orange mud crab</name>
    <name type="synonym">Cancer olivacea</name>
    <dbReference type="NCBI Taxonomy" id="85551"/>
    <lineage>
        <taxon>Eukaryota</taxon>
        <taxon>Metazoa</taxon>
        <taxon>Ecdysozoa</taxon>
        <taxon>Arthropoda</taxon>
        <taxon>Crustacea</taxon>
        <taxon>Multicrustacea</taxon>
        <taxon>Malacostraca</taxon>
        <taxon>Eumalacostraca</taxon>
        <taxon>Eucarida</taxon>
        <taxon>Decapoda</taxon>
        <taxon>Pleocyemata</taxon>
        <taxon>Brachyura</taxon>
        <taxon>Eubrachyura</taxon>
        <taxon>Portunoidea</taxon>
        <taxon>Portunidae</taxon>
        <taxon>Portuninae</taxon>
        <taxon>Scylla</taxon>
    </lineage>
</organism>
<proteinExistence type="inferred from homology"/>
<evidence type="ECO:0000256" key="4">
    <source>
        <dbReference type="ARBA" id="ARBA00022723"/>
    </source>
</evidence>
<dbReference type="GO" id="GO:0006508">
    <property type="term" value="P:proteolysis"/>
    <property type="evidence" value="ECO:0007669"/>
    <property type="project" value="InterPro"/>
</dbReference>
<evidence type="ECO:0000256" key="5">
    <source>
        <dbReference type="ARBA" id="ARBA00022833"/>
    </source>
</evidence>
<evidence type="ECO:0000259" key="7">
    <source>
        <dbReference type="PROSITE" id="PS52035"/>
    </source>
</evidence>
<keyword evidence="4" id="KW-0479">Metal-binding</keyword>
<evidence type="ECO:0000256" key="1">
    <source>
        <dbReference type="ARBA" id="ARBA00001947"/>
    </source>
</evidence>
<comment type="caution">
    <text evidence="6">Lacks conserved residue(s) required for the propagation of feature annotation.</text>
</comment>
<evidence type="ECO:0000256" key="3">
    <source>
        <dbReference type="ARBA" id="ARBA00022645"/>
    </source>
</evidence>
<dbReference type="PROSITE" id="PS00133">
    <property type="entry name" value="CARBOXYPEPT_ZN_2"/>
    <property type="match status" value="1"/>
</dbReference>
<comment type="cofactor">
    <cofactor evidence="1">
        <name>Zn(2+)</name>
        <dbReference type="ChEBI" id="CHEBI:29105"/>
    </cofactor>
</comment>
<comment type="similarity">
    <text evidence="2 6">Belongs to the peptidase M14 family.</text>
</comment>
<accession>A0A0P4VSV2</accession>
<reference evidence="8" key="1">
    <citation type="submission" date="2015-09" db="EMBL/GenBank/DDBJ databases">
        <title>Scylla olivacea transcriptome.</title>
        <authorList>
            <person name="Ikhwanuddin M."/>
        </authorList>
    </citation>
    <scope>NUCLEOTIDE SEQUENCE</scope>
</reference>
<keyword evidence="3" id="KW-0378">Hydrolase</keyword>
<dbReference type="Gene3D" id="3.40.630.10">
    <property type="entry name" value="Zn peptidases"/>
    <property type="match status" value="1"/>
</dbReference>
<dbReference type="EMBL" id="GDRN01099965">
    <property type="protein sequence ID" value="JAI58662.1"/>
    <property type="molecule type" value="Transcribed_RNA"/>
</dbReference>
<dbReference type="PANTHER" id="PTHR11705:SF91">
    <property type="entry name" value="FI01817P-RELATED"/>
    <property type="match status" value="1"/>
</dbReference>
<dbReference type="AlphaFoldDB" id="A0A0P4VSV2"/>
<protein>
    <recommendedName>
        <fullName evidence="7">Peptidase M14 domain-containing protein</fullName>
    </recommendedName>
</protein>
<dbReference type="Pfam" id="PF00246">
    <property type="entry name" value="Peptidase_M14"/>
    <property type="match status" value="1"/>
</dbReference>
<dbReference type="GO" id="GO:0004181">
    <property type="term" value="F:metallocarboxypeptidase activity"/>
    <property type="evidence" value="ECO:0007669"/>
    <property type="project" value="InterPro"/>
</dbReference>
<dbReference type="SUPFAM" id="SSF53187">
    <property type="entry name" value="Zn-dependent exopeptidases"/>
    <property type="match status" value="1"/>
</dbReference>
<sequence>MRVVRDEIIRLGSKIKVYLTFHSYSQLWMYPWGYTSALPDDWKDLDNLAQDAVSALTAVHGTKYEIGSSTNTICKSFFFFTFLSIRELYQKLRHFIFFEQDPVEVIVGFYGVVTL</sequence>
<dbReference type="GO" id="GO:0005615">
    <property type="term" value="C:extracellular space"/>
    <property type="evidence" value="ECO:0007669"/>
    <property type="project" value="TreeGrafter"/>
</dbReference>
<evidence type="ECO:0000313" key="8">
    <source>
        <dbReference type="EMBL" id="JAI58662.1"/>
    </source>
</evidence>
<keyword evidence="3" id="KW-0645">Protease</keyword>
<dbReference type="PROSITE" id="PS52035">
    <property type="entry name" value="PEPTIDASE_M14"/>
    <property type="match status" value="1"/>
</dbReference>
<dbReference type="InterPro" id="IPR057247">
    <property type="entry name" value="CARBOXYPEPT_ZN_2"/>
</dbReference>
<feature type="domain" description="Peptidase M14" evidence="7">
    <location>
        <begin position="1"/>
        <end position="113"/>
    </location>
</feature>
<dbReference type="GO" id="GO:0008270">
    <property type="term" value="F:zinc ion binding"/>
    <property type="evidence" value="ECO:0007669"/>
    <property type="project" value="InterPro"/>
</dbReference>
<keyword evidence="3" id="KW-0121">Carboxypeptidase</keyword>
<name>A0A0P4VSV2_SCYOL</name>